<dbReference type="RefSeq" id="XP_016242775.1">
    <property type="nucleotide sequence ID" value="XM_016398213.1"/>
</dbReference>
<dbReference type="GeneID" id="27350041"/>
<gene>
    <name evidence="1" type="ORF">PV07_10847</name>
</gene>
<accession>A0A0D2CGC4</accession>
<organism evidence="1 2">
    <name type="scientific">Cladophialophora immunda</name>
    <dbReference type="NCBI Taxonomy" id="569365"/>
    <lineage>
        <taxon>Eukaryota</taxon>
        <taxon>Fungi</taxon>
        <taxon>Dikarya</taxon>
        <taxon>Ascomycota</taxon>
        <taxon>Pezizomycotina</taxon>
        <taxon>Eurotiomycetes</taxon>
        <taxon>Chaetothyriomycetidae</taxon>
        <taxon>Chaetothyriales</taxon>
        <taxon>Herpotrichiellaceae</taxon>
        <taxon>Cladophialophora</taxon>
    </lineage>
</organism>
<dbReference type="EMBL" id="KN847046">
    <property type="protein sequence ID" value="KIW22559.1"/>
    <property type="molecule type" value="Genomic_DNA"/>
</dbReference>
<evidence type="ECO:0000313" key="1">
    <source>
        <dbReference type="EMBL" id="KIW22559.1"/>
    </source>
</evidence>
<dbReference type="HOGENOM" id="CLU_1864915_0_0_1"/>
<reference evidence="1 2" key="1">
    <citation type="submission" date="2015-01" db="EMBL/GenBank/DDBJ databases">
        <title>The Genome Sequence of Cladophialophora immunda CBS83496.</title>
        <authorList>
            <consortium name="The Broad Institute Genomics Platform"/>
            <person name="Cuomo C."/>
            <person name="de Hoog S."/>
            <person name="Gorbushina A."/>
            <person name="Stielow B."/>
            <person name="Teixiera M."/>
            <person name="Abouelleil A."/>
            <person name="Chapman S.B."/>
            <person name="Priest M."/>
            <person name="Young S.K."/>
            <person name="Wortman J."/>
            <person name="Nusbaum C."/>
            <person name="Birren B."/>
        </authorList>
    </citation>
    <scope>NUCLEOTIDE SEQUENCE [LARGE SCALE GENOMIC DNA]</scope>
    <source>
        <strain evidence="1 2">CBS 83496</strain>
    </source>
</reference>
<protein>
    <submittedName>
        <fullName evidence="1">Uncharacterized protein</fullName>
    </submittedName>
</protein>
<evidence type="ECO:0000313" key="2">
    <source>
        <dbReference type="Proteomes" id="UP000054466"/>
    </source>
</evidence>
<sequence>MSYLHLMFFFSNPVARILIEIPATAALLFLSSIASELHSYDALSGGSLSVRTRGLNKRPRLIYWRIYFLIFEYHDTPNQRQFQCRSVCAVGAPRLLAMATRKEGISWLRGNHSAGWTVRLGKAITTLGNRRAEPCHQ</sequence>
<dbReference type="Proteomes" id="UP000054466">
    <property type="component" value="Unassembled WGS sequence"/>
</dbReference>
<proteinExistence type="predicted"/>
<name>A0A0D2CGC4_9EURO</name>
<dbReference type="VEuPathDB" id="FungiDB:PV07_10847"/>
<keyword evidence="2" id="KW-1185">Reference proteome</keyword>
<dbReference type="AlphaFoldDB" id="A0A0D2CGC4"/>